<dbReference type="Proteomes" id="UP001187192">
    <property type="component" value="Unassembled WGS sequence"/>
</dbReference>
<reference evidence="1" key="1">
    <citation type="submission" date="2023-07" db="EMBL/GenBank/DDBJ databases">
        <title>draft genome sequence of fig (Ficus carica).</title>
        <authorList>
            <person name="Takahashi T."/>
            <person name="Nishimura K."/>
        </authorList>
    </citation>
    <scope>NUCLEOTIDE SEQUENCE</scope>
</reference>
<evidence type="ECO:0000313" key="1">
    <source>
        <dbReference type="EMBL" id="GMN40480.1"/>
    </source>
</evidence>
<dbReference type="EMBL" id="BTGU01000011">
    <property type="protein sequence ID" value="GMN40480.1"/>
    <property type="molecule type" value="Genomic_DNA"/>
</dbReference>
<sequence>MLTTWSWCSKSIKISSRSSNFGSHAVVVTPSSTRPGSLVWNGSRVVVRHVGYRRDVHVVNHRPHDGCQTVEEYALNADRIWFPNPAHEVNFPYLALLTCQSPTNHSAVVQESLWGLLSGMSPSRLVLSIGLSRDTCTVRDEV</sequence>
<name>A0AA88D1J5_FICCA</name>
<dbReference type="AlphaFoldDB" id="A0AA88D1J5"/>
<accession>A0AA88D1J5</accession>
<comment type="caution">
    <text evidence="1">The sequence shown here is derived from an EMBL/GenBank/DDBJ whole genome shotgun (WGS) entry which is preliminary data.</text>
</comment>
<evidence type="ECO:0000313" key="2">
    <source>
        <dbReference type="Proteomes" id="UP001187192"/>
    </source>
</evidence>
<organism evidence="1 2">
    <name type="scientific">Ficus carica</name>
    <name type="common">Common fig</name>
    <dbReference type="NCBI Taxonomy" id="3494"/>
    <lineage>
        <taxon>Eukaryota</taxon>
        <taxon>Viridiplantae</taxon>
        <taxon>Streptophyta</taxon>
        <taxon>Embryophyta</taxon>
        <taxon>Tracheophyta</taxon>
        <taxon>Spermatophyta</taxon>
        <taxon>Magnoliopsida</taxon>
        <taxon>eudicotyledons</taxon>
        <taxon>Gunneridae</taxon>
        <taxon>Pentapetalae</taxon>
        <taxon>rosids</taxon>
        <taxon>fabids</taxon>
        <taxon>Rosales</taxon>
        <taxon>Moraceae</taxon>
        <taxon>Ficeae</taxon>
        <taxon>Ficus</taxon>
    </lineage>
</organism>
<protein>
    <submittedName>
        <fullName evidence="1">Uncharacterized protein</fullName>
    </submittedName>
</protein>
<proteinExistence type="predicted"/>
<keyword evidence="2" id="KW-1185">Reference proteome</keyword>
<gene>
    <name evidence="1" type="ORF">TIFTF001_009705</name>
</gene>